<reference evidence="1" key="1">
    <citation type="journal article" date="2023" name="G3 (Bethesda)">
        <title>A reference genome for the long-term kleptoplast-retaining sea slug Elysia crispata morphotype clarki.</title>
        <authorList>
            <person name="Eastman K.E."/>
            <person name="Pendleton A.L."/>
            <person name="Shaikh M.A."/>
            <person name="Suttiyut T."/>
            <person name="Ogas R."/>
            <person name="Tomko P."/>
            <person name="Gavelis G."/>
            <person name="Widhalm J.R."/>
            <person name="Wisecaver J.H."/>
        </authorList>
    </citation>
    <scope>NUCLEOTIDE SEQUENCE</scope>
    <source>
        <strain evidence="1">ECLA1</strain>
    </source>
</reference>
<proteinExistence type="predicted"/>
<dbReference type="Proteomes" id="UP001283361">
    <property type="component" value="Unassembled WGS sequence"/>
</dbReference>
<name>A0AAE0ZZ75_9GAST</name>
<keyword evidence="2" id="KW-1185">Reference proteome</keyword>
<accession>A0AAE0ZZ75</accession>
<gene>
    <name evidence="1" type="ORF">RRG08_025927</name>
</gene>
<sequence>MQVLVHYTLNKSTPDPESYLTSPRQITNNYRCGWPKLSVSTSSNCTVCNWTLLPTTGGSRHGPRTWGFTTRKTYFVKLFQQAEIGEPLRTEPAH</sequence>
<evidence type="ECO:0000313" key="2">
    <source>
        <dbReference type="Proteomes" id="UP001283361"/>
    </source>
</evidence>
<organism evidence="1 2">
    <name type="scientific">Elysia crispata</name>
    <name type="common">lettuce slug</name>
    <dbReference type="NCBI Taxonomy" id="231223"/>
    <lineage>
        <taxon>Eukaryota</taxon>
        <taxon>Metazoa</taxon>
        <taxon>Spiralia</taxon>
        <taxon>Lophotrochozoa</taxon>
        <taxon>Mollusca</taxon>
        <taxon>Gastropoda</taxon>
        <taxon>Heterobranchia</taxon>
        <taxon>Euthyneura</taxon>
        <taxon>Panpulmonata</taxon>
        <taxon>Sacoglossa</taxon>
        <taxon>Placobranchoidea</taxon>
        <taxon>Plakobranchidae</taxon>
        <taxon>Elysia</taxon>
    </lineage>
</organism>
<protein>
    <submittedName>
        <fullName evidence="1">Uncharacterized protein</fullName>
    </submittedName>
</protein>
<evidence type="ECO:0000313" key="1">
    <source>
        <dbReference type="EMBL" id="KAK3777993.1"/>
    </source>
</evidence>
<dbReference type="AlphaFoldDB" id="A0AAE0ZZ75"/>
<dbReference type="EMBL" id="JAWDGP010003043">
    <property type="protein sequence ID" value="KAK3777993.1"/>
    <property type="molecule type" value="Genomic_DNA"/>
</dbReference>
<comment type="caution">
    <text evidence="1">The sequence shown here is derived from an EMBL/GenBank/DDBJ whole genome shotgun (WGS) entry which is preliminary data.</text>
</comment>